<protein>
    <submittedName>
        <fullName evidence="2">N-acetyltransferase</fullName>
    </submittedName>
</protein>
<dbReference type="SUPFAM" id="SSF55729">
    <property type="entry name" value="Acyl-CoA N-acyltransferases (Nat)"/>
    <property type="match status" value="1"/>
</dbReference>
<dbReference type="GO" id="GO:0005737">
    <property type="term" value="C:cytoplasm"/>
    <property type="evidence" value="ECO:0007669"/>
    <property type="project" value="TreeGrafter"/>
</dbReference>
<dbReference type="OrthoDB" id="5292292at2"/>
<evidence type="ECO:0000313" key="3">
    <source>
        <dbReference type="Proteomes" id="UP000290287"/>
    </source>
</evidence>
<dbReference type="PROSITE" id="PS51186">
    <property type="entry name" value="GNAT"/>
    <property type="match status" value="1"/>
</dbReference>
<dbReference type="PANTHER" id="PTHR43441">
    <property type="entry name" value="RIBOSOMAL-PROTEIN-SERINE ACETYLTRANSFERASE"/>
    <property type="match status" value="1"/>
</dbReference>
<accession>A0A4Q0YTT6</accession>
<feature type="domain" description="N-acetyltransferase" evidence="1">
    <location>
        <begin position="12"/>
        <end position="171"/>
    </location>
</feature>
<dbReference type="GO" id="GO:0008999">
    <property type="term" value="F:protein-N-terminal-alanine acetyltransferase activity"/>
    <property type="evidence" value="ECO:0007669"/>
    <property type="project" value="TreeGrafter"/>
</dbReference>
<organism evidence="2 3">
    <name type="scientific">Veronia nyctiphanis</name>
    <dbReference type="NCBI Taxonomy" id="1278244"/>
    <lineage>
        <taxon>Bacteria</taxon>
        <taxon>Pseudomonadati</taxon>
        <taxon>Pseudomonadota</taxon>
        <taxon>Gammaproteobacteria</taxon>
        <taxon>Vibrionales</taxon>
        <taxon>Vibrionaceae</taxon>
        <taxon>Veronia</taxon>
    </lineage>
</organism>
<dbReference type="Pfam" id="PF13302">
    <property type="entry name" value="Acetyltransf_3"/>
    <property type="match status" value="1"/>
</dbReference>
<evidence type="ECO:0000313" key="2">
    <source>
        <dbReference type="EMBL" id="RXJ72421.1"/>
    </source>
</evidence>
<keyword evidence="3" id="KW-1185">Reference proteome</keyword>
<dbReference type="EMBL" id="PEIB01000021">
    <property type="protein sequence ID" value="RXJ72421.1"/>
    <property type="molecule type" value="Genomic_DNA"/>
</dbReference>
<dbReference type="GO" id="GO:1990189">
    <property type="term" value="F:protein N-terminal-serine acetyltransferase activity"/>
    <property type="evidence" value="ECO:0007669"/>
    <property type="project" value="TreeGrafter"/>
</dbReference>
<dbReference type="AlphaFoldDB" id="A0A4Q0YTT6"/>
<comment type="caution">
    <text evidence="2">The sequence shown here is derived from an EMBL/GenBank/DDBJ whole genome shotgun (WGS) entry which is preliminary data.</text>
</comment>
<keyword evidence="2" id="KW-0808">Transferase</keyword>
<proteinExistence type="predicted"/>
<reference evidence="2 3" key="1">
    <citation type="submission" date="2017-10" db="EMBL/GenBank/DDBJ databases">
        <title>Nyctiphanis sp. nov., isolated from the stomach of the euphausiid Nyctiphanes simplex (Hansen, 1911) in the Gulf of California.</title>
        <authorList>
            <person name="Gomez-Gil B."/>
            <person name="Aguilar-Mendez M."/>
            <person name="Lopez-Cortes A."/>
            <person name="Gomez-Gutierrez J."/>
            <person name="Roque A."/>
            <person name="Lang E."/>
            <person name="Gonzalez-Castillo A."/>
        </authorList>
    </citation>
    <scope>NUCLEOTIDE SEQUENCE [LARGE SCALE GENOMIC DNA]</scope>
    <source>
        <strain evidence="2 3">CAIM 600</strain>
    </source>
</reference>
<dbReference type="Gene3D" id="3.40.630.30">
    <property type="match status" value="1"/>
</dbReference>
<dbReference type="PANTHER" id="PTHR43441:SF2">
    <property type="entry name" value="FAMILY ACETYLTRANSFERASE, PUTATIVE (AFU_ORTHOLOGUE AFUA_7G00850)-RELATED"/>
    <property type="match status" value="1"/>
</dbReference>
<dbReference type="InterPro" id="IPR000182">
    <property type="entry name" value="GNAT_dom"/>
</dbReference>
<gene>
    <name evidence="2" type="ORF">CS022_15895</name>
</gene>
<sequence length="187" mass="21095">MQADLEFVTDRLVLRALKKTDLAEFKQAISSSADTIGIWLDWCHEGFDDLEADAWISRSRQNWLTGSCFEFLVLDKATEHIVGAIYLSQIDQSANQANLGYWIRSEFQGCGFAVEAAEIAINIAFSHLLLTRLELVMSPRNKASIKVAERLGAHFECRARNRIIYNSDPQEGLVYSLIPSDIEVPSR</sequence>
<dbReference type="Proteomes" id="UP000290287">
    <property type="component" value="Unassembled WGS sequence"/>
</dbReference>
<dbReference type="InterPro" id="IPR016181">
    <property type="entry name" value="Acyl_CoA_acyltransferase"/>
</dbReference>
<name>A0A4Q0YTT6_9GAMM</name>
<evidence type="ECO:0000259" key="1">
    <source>
        <dbReference type="PROSITE" id="PS51186"/>
    </source>
</evidence>
<dbReference type="InterPro" id="IPR051908">
    <property type="entry name" value="Ribosomal_N-acetyltransferase"/>
</dbReference>